<dbReference type="SUPFAM" id="SSF48317">
    <property type="entry name" value="Acid phosphatase/Vanadium-dependent haloperoxidase"/>
    <property type="match status" value="1"/>
</dbReference>
<dbReference type="GO" id="GO:0005886">
    <property type="term" value="C:plasma membrane"/>
    <property type="evidence" value="ECO:0007669"/>
    <property type="project" value="UniProtKB-SubCell"/>
</dbReference>
<accession>A0A7T4EGK6</accession>
<dbReference type="AlphaFoldDB" id="A0A7T4EGK6"/>
<evidence type="ECO:0000256" key="1">
    <source>
        <dbReference type="ARBA" id="ARBA00004651"/>
    </source>
</evidence>
<dbReference type="GO" id="GO:0016787">
    <property type="term" value="F:hydrolase activity"/>
    <property type="evidence" value="ECO:0007669"/>
    <property type="project" value="UniProtKB-KW"/>
</dbReference>
<keyword evidence="3" id="KW-0812">Transmembrane</keyword>
<dbReference type="Gene3D" id="1.20.144.10">
    <property type="entry name" value="Phosphatidic acid phosphatase type 2/haloperoxidase"/>
    <property type="match status" value="1"/>
</dbReference>
<keyword evidence="4" id="KW-0378">Hydrolase</keyword>
<dbReference type="Proteomes" id="UP000596145">
    <property type="component" value="Chromosome"/>
</dbReference>
<dbReference type="RefSeq" id="WP_005393280.1">
    <property type="nucleotide sequence ID" value="NZ_CP066007.1"/>
</dbReference>
<organism evidence="8 10">
    <name type="scientific">Corynebacterium glucuronolyticum</name>
    <dbReference type="NCBI Taxonomy" id="39791"/>
    <lineage>
        <taxon>Bacteria</taxon>
        <taxon>Bacillati</taxon>
        <taxon>Actinomycetota</taxon>
        <taxon>Actinomycetes</taxon>
        <taxon>Mycobacteriales</taxon>
        <taxon>Corynebacteriaceae</taxon>
        <taxon>Corynebacterium</taxon>
    </lineage>
</organism>
<evidence type="ECO:0000256" key="4">
    <source>
        <dbReference type="ARBA" id="ARBA00022801"/>
    </source>
</evidence>
<keyword evidence="6" id="KW-0472">Membrane</keyword>
<dbReference type="Pfam" id="PF01569">
    <property type="entry name" value="PAP2"/>
    <property type="match status" value="1"/>
</dbReference>
<proteinExistence type="predicted"/>
<evidence type="ECO:0000256" key="5">
    <source>
        <dbReference type="ARBA" id="ARBA00022989"/>
    </source>
</evidence>
<dbReference type="EMBL" id="CP066007">
    <property type="protein sequence ID" value="QQB47002.1"/>
    <property type="molecule type" value="Genomic_DNA"/>
</dbReference>
<keyword evidence="5" id="KW-1133">Transmembrane helix</keyword>
<feature type="domain" description="Phosphatidic acid phosphatase type 2/haloperoxidase" evidence="7">
    <location>
        <begin position="59"/>
        <end position="168"/>
    </location>
</feature>
<evidence type="ECO:0000256" key="6">
    <source>
        <dbReference type="ARBA" id="ARBA00023136"/>
    </source>
</evidence>
<dbReference type="InterPro" id="IPR036938">
    <property type="entry name" value="PAP2/HPO_sf"/>
</dbReference>
<dbReference type="GeneID" id="92761205"/>
<protein>
    <submittedName>
        <fullName evidence="8">Phosphatase PAP2 family protein</fullName>
    </submittedName>
</protein>
<dbReference type="SMART" id="SM00014">
    <property type="entry name" value="acidPPc"/>
    <property type="match status" value="1"/>
</dbReference>
<dbReference type="PANTHER" id="PTHR14969">
    <property type="entry name" value="SPHINGOSINE-1-PHOSPHATE PHOSPHOHYDROLASE"/>
    <property type="match status" value="1"/>
</dbReference>
<evidence type="ECO:0000313" key="9">
    <source>
        <dbReference type="EMBL" id="QRP70467.1"/>
    </source>
</evidence>
<keyword evidence="2" id="KW-1003">Cell membrane</keyword>
<evidence type="ECO:0000256" key="2">
    <source>
        <dbReference type="ARBA" id="ARBA00022475"/>
    </source>
</evidence>
<evidence type="ECO:0000313" key="10">
    <source>
        <dbReference type="Proteomes" id="UP000596145"/>
    </source>
</evidence>
<name>A0A7T4EGK6_9CORY</name>
<evidence type="ECO:0000313" key="8">
    <source>
        <dbReference type="EMBL" id="QQB47002.1"/>
    </source>
</evidence>
<reference evidence="8 10" key="1">
    <citation type="submission" date="2020-12" db="EMBL/GenBank/DDBJ databases">
        <title>FDA dAtabase for Regulatory Grade micrObial Sequences (FDA-ARGOS): Supporting development and validation of Infectious Disease Dx tests.</title>
        <authorList>
            <person name="Sproer C."/>
            <person name="Gronow S."/>
            <person name="Severitt S."/>
            <person name="Schroder I."/>
            <person name="Tallon L."/>
            <person name="Sadzewicz L."/>
            <person name="Zhao X."/>
            <person name="Boylan J."/>
            <person name="Ott S."/>
            <person name="Bowen H."/>
            <person name="Vavikolanu K."/>
            <person name="Mehta A."/>
            <person name="Aluvathingal J."/>
            <person name="Nadendla S."/>
            <person name="Lowell S."/>
            <person name="Myers T."/>
            <person name="Yan Y."/>
            <person name="Sichtig H."/>
        </authorList>
    </citation>
    <scope>NUCLEOTIDE SEQUENCE [LARGE SCALE GENOMIC DNA]</scope>
    <source>
        <strain evidence="8 10">FDAARGOS_1053</strain>
        <strain evidence="9">FDAARGOS_1191</strain>
    </source>
</reference>
<comment type="subcellular location">
    <subcellularLocation>
        <location evidence="1">Cell membrane</location>
        <topology evidence="1">Multi-pass membrane protein</topology>
    </subcellularLocation>
</comment>
<evidence type="ECO:0000259" key="7">
    <source>
        <dbReference type="SMART" id="SM00014"/>
    </source>
</evidence>
<sequence length="183" mass="19328">MKIKGDPWGESDILVALQEATRSLQPALGATARGMSHFGEHALGWMGIAAAGALFDAKTRRKAWIEMGTAAFTSHAASVILKRIVRRPRPHREDIEIGVGTPSALSFPSSHATSTTAALVYTGWIIDNKAVYVGIPAMMASRMVLGVHYPTDVTAGALLGAATAVAVRKSNVVGRILSRAGRL</sequence>
<dbReference type="Proteomes" id="UP000617681">
    <property type="component" value="Chromosome"/>
</dbReference>
<dbReference type="OrthoDB" id="4333485at2"/>
<dbReference type="InterPro" id="IPR000326">
    <property type="entry name" value="PAP2/HPO"/>
</dbReference>
<gene>
    <name evidence="8" type="ORF">I6I10_03545</name>
    <name evidence="9" type="ORF">I6J21_12100</name>
</gene>
<dbReference type="PANTHER" id="PTHR14969:SF62">
    <property type="entry name" value="DECAPRENYLPHOSPHORYL-5-PHOSPHORIBOSE PHOSPHATASE RV3807C-RELATED"/>
    <property type="match status" value="1"/>
</dbReference>
<evidence type="ECO:0000256" key="3">
    <source>
        <dbReference type="ARBA" id="ARBA00022692"/>
    </source>
</evidence>
<dbReference type="EMBL" id="CP069534">
    <property type="protein sequence ID" value="QRP70467.1"/>
    <property type="molecule type" value="Genomic_DNA"/>
</dbReference>